<dbReference type="Proteomes" id="UP000474042">
    <property type="component" value="Unassembled WGS sequence"/>
</dbReference>
<comment type="caution">
    <text evidence="2">The sequence shown here is derived from an EMBL/GenBank/DDBJ whole genome shotgun (WGS) entry which is preliminary data.</text>
</comment>
<dbReference type="Pfam" id="PF03235">
    <property type="entry name" value="GmrSD_N"/>
    <property type="match status" value="1"/>
</dbReference>
<protein>
    <submittedName>
        <fullName evidence="2">DUF262 domain-containing protein</fullName>
    </submittedName>
</protein>
<reference evidence="2 3" key="1">
    <citation type="submission" date="2020-01" db="EMBL/GenBank/DDBJ databases">
        <title>Genome sequence of a 1,3-propanediol producer, Clostridium butyricum S3.</title>
        <authorList>
            <person name="Zhou J."/>
        </authorList>
    </citation>
    <scope>NUCLEOTIDE SEQUENCE [LARGE SCALE GENOMIC DNA]</scope>
    <source>
        <strain evidence="2 3">S3</strain>
    </source>
</reference>
<gene>
    <name evidence="2" type="ORF">GND98_015195</name>
</gene>
<dbReference type="InterPro" id="IPR004919">
    <property type="entry name" value="GmrSD_N"/>
</dbReference>
<evidence type="ECO:0000313" key="2">
    <source>
        <dbReference type="EMBL" id="NAS19163.1"/>
    </source>
</evidence>
<organism evidence="2 3">
    <name type="scientific">Clostridium butyricum</name>
    <dbReference type="NCBI Taxonomy" id="1492"/>
    <lineage>
        <taxon>Bacteria</taxon>
        <taxon>Bacillati</taxon>
        <taxon>Bacillota</taxon>
        <taxon>Clostridia</taxon>
        <taxon>Eubacteriales</taxon>
        <taxon>Clostridiaceae</taxon>
        <taxon>Clostridium</taxon>
    </lineage>
</organism>
<name>A0A6L9ERF3_CLOBU</name>
<feature type="domain" description="GmrSD restriction endonucleases N-terminal" evidence="1">
    <location>
        <begin position="10"/>
        <end position="223"/>
    </location>
</feature>
<dbReference type="EMBL" id="WOFV02000059">
    <property type="protein sequence ID" value="NAS19163.1"/>
    <property type="molecule type" value="Genomic_DNA"/>
</dbReference>
<accession>A0A6L9ERF3</accession>
<sequence>MSKKTIDTLFELLEEYKVEVPVVQRDYAQGRTDDHANLVRFNLLKDMKSAIMGETPPLDLNFVYGKAEDDKFIPLDGQQRLTTLFLLHLYAFCKDENKTKLLHKLTYETRKSSRDFLEKLTENRLVVFTSDLPPSKEIEESEWFVSVWKYDPTIQSILIMLDDIKNVFCDVENLDQRLTNYEYKPVVFNFLEMKDLGMEDSLYIKLNARGKPLTSFENFKARLIGRLQKLQLNFTDKFEQSFDSKWTDLFWSNCKENFDQTFLMFFGVLLMNKEICSTDTNWSNTLDYEKIDEEIYKTAFYTLNFLSNNHKCKSIQRLVFNALAEKRTYQDRVLFHALTTYLYMAKGIDNGSLAQWVRIIKNLTLNSTIDSSILYRNAINGVNKLAEKWDDLLSYFSKDGAITGFSQEQITEEQLKARIINDSNEFAEEIYKAEQHPYFSGQIRSALYYAKNSQGKYDMKTFVQYWDKISVLFDESKPKHGHLLRQALLTYGDYTLPVGAYKTLCVDDPNEGASTPSMKKLFSNHGEIVKKLLDSINLTDDIRMQLKSIVKNASVLENDWKYCFIKFSNSFKRMSTSHLRLREVDGELIMIPNKSSNGYNYEVFLEALHQFLKHKGLESTFEGYLGTWEDRYLCAKGVYIRFKNKKFIIKDEKGTVMFETKTDYPIGEVAKYIEGISDTN</sequence>
<evidence type="ECO:0000259" key="1">
    <source>
        <dbReference type="Pfam" id="PF03235"/>
    </source>
</evidence>
<evidence type="ECO:0000313" key="3">
    <source>
        <dbReference type="Proteomes" id="UP000474042"/>
    </source>
</evidence>
<dbReference type="AlphaFoldDB" id="A0A6L9ERF3"/>
<proteinExistence type="predicted"/>